<proteinExistence type="predicted"/>
<comment type="caution">
    <text evidence="1">The sequence shown here is derived from an EMBL/GenBank/DDBJ whole genome shotgun (WGS) entry which is preliminary data.</text>
</comment>
<organism evidence="1 2">
    <name type="scientific">Caerostris darwini</name>
    <dbReference type="NCBI Taxonomy" id="1538125"/>
    <lineage>
        <taxon>Eukaryota</taxon>
        <taxon>Metazoa</taxon>
        <taxon>Ecdysozoa</taxon>
        <taxon>Arthropoda</taxon>
        <taxon>Chelicerata</taxon>
        <taxon>Arachnida</taxon>
        <taxon>Araneae</taxon>
        <taxon>Araneomorphae</taxon>
        <taxon>Entelegynae</taxon>
        <taxon>Araneoidea</taxon>
        <taxon>Araneidae</taxon>
        <taxon>Caerostris</taxon>
    </lineage>
</organism>
<evidence type="ECO:0000313" key="1">
    <source>
        <dbReference type="EMBL" id="GIY08846.1"/>
    </source>
</evidence>
<evidence type="ECO:0000313" key="2">
    <source>
        <dbReference type="Proteomes" id="UP001054837"/>
    </source>
</evidence>
<protein>
    <submittedName>
        <fullName evidence="1">Uncharacterized protein</fullName>
    </submittedName>
</protein>
<dbReference type="EMBL" id="BPLQ01004553">
    <property type="protein sequence ID" value="GIY08846.1"/>
    <property type="molecule type" value="Genomic_DNA"/>
</dbReference>
<reference evidence="1 2" key="1">
    <citation type="submission" date="2021-06" db="EMBL/GenBank/DDBJ databases">
        <title>Caerostris darwini draft genome.</title>
        <authorList>
            <person name="Kono N."/>
            <person name="Arakawa K."/>
        </authorList>
    </citation>
    <scope>NUCLEOTIDE SEQUENCE [LARGE SCALE GENOMIC DNA]</scope>
</reference>
<keyword evidence="2" id="KW-1185">Reference proteome</keyword>
<dbReference type="AlphaFoldDB" id="A0AAV4QL82"/>
<name>A0AAV4QL82_9ARAC</name>
<sequence>MCSEFVFHAVLLAWPIKSRTIKTKSLPSVIIADAFSLSIIRLGIGREPHKSEEGKCDPFFCDANTDGHRELTYQLDAACSTVLSVPIQATSN</sequence>
<accession>A0AAV4QL82</accession>
<gene>
    <name evidence="1" type="ORF">CDAR_169261</name>
</gene>
<dbReference type="Proteomes" id="UP001054837">
    <property type="component" value="Unassembled WGS sequence"/>
</dbReference>